<sequence length="232" mass="24185">MQANEMQQHRTSGKNARRGGATVAAAASLGLLIVLGGCSSGAAGQGNVPSTQATPTATPQTTTSPIASSTPSAVPSPSTQGQDPQADAYWFTVTKRFTGGAQWTVTVRPPIDPTALGLDSKGQAEFDGPNQAVILFDYPIPAQYDTVMDEINADLTERQITQDSAPQSMGLGGVPAAIGSGLNSNGMHVDLITARKDKNHDYTDVTLTCAPADVTADRAALQDLLHSFRFEN</sequence>
<evidence type="ECO:0000256" key="1">
    <source>
        <dbReference type="SAM" id="MobiDB-lite"/>
    </source>
</evidence>
<keyword evidence="3" id="KW-1185">Reference proteome</keyword>
<accession>A0A7Y9ZBV4</accession>
<proteinExistence type="predicted"/>
<feature type="compositionally biased region" description="Low complexity" evidence="1">
    <location>
        <begin position="49"/>
        <end position="80"/>
    </location>
</feature>
<dbReference type="RefSeq" id="WP_062075085.1">
    <property type="nucleotide sequence ID" value="NZ_BBRC01000005.1"/>
</dbReference>
<organism evidence="2 3">
    <name type="scientific">Demequina lutea</name>
    <dbReference type="NCBI Taxonomy" id="431489"/>
    <lineage>
        <taxon>Bacteria</taxon>
        <taxon>Bacillati</taxon>
        <taxon>Actinomycetota</taxon>
        <taxon>Actinomycetes</taxon>
        <taxon>Micrococcales</taxon>
        <taxon>Demequinaceae</taxon>
        <taxon>Demequina</taxon>
    </lineage>
</organism>
<gene>
    <name evidence="2" type="ORF">BKA03_001407</name>
</gene>
<feature type="region of interest" description="Disordered" evidence="1">
    <location>
        <begin position="43"/>
        <end position="84"/>
    </location>
</feature>
<reference evidence="2 3" key="1">
    <citation type="submission" date="2020-07" db="EMBL/GenBank/DDBJ databases">
        <title>Sequencing the genomes of 1000 actinobacteria strains.</title>
        <authorList>
            <person name="Klenk H.-P."/>
        </authorList>
    </citation>
    <scope>NUCLEOTIDE SEQUENCE [LARGE SCALE GENOMIC DNA]</scope>
    <source>
        <strain evidence="2 3">DSM 19970</strain>
    </source>
</reference>
<dbReference type="AlphaFoldDB" id="A0A7Y9ZBV4"/>
<protein>
    <submittedName>
        <fullName evidence="2">Uncharacterized protein</fullName>
    </submittedName>
</protein>
<evidence type="ECO:0000313" key="3">
    <source>
        <dbReference type="Proteomes" id="UP000547973"/>
    </source>
</evidence>
<comment type="caution">
    <text evidence="2">The sequence shown here is derived from an EMBL/GenBank/DDBJ whole genome shotgun (WGS) entry which is preliminary data.</text>
</comment>
<dbReference type="EMBL" id="JACBZO010000001">
    <property type="protein sequence ID" value="NYI41288.1"/>
    <property type="molecule type" value="Genomic_DNA"/>
</dbReference>
<evidence type="ECO:0000313" key="2">
    <source>
        <dbReference type="EMBL" id="NYI41288.1"/>
    </source>
</evidence>
<name>A0A7Y9ZBV4_9MICO</name>
<dbReference type="Proteomes" id="UP000547973">
    <property type="component" value="Unassembled WGS sequence"/>
</dbReference>